<organism evidence="2 3">
    <name type="scientific">Labrys miyagiensis</name>
    <dbReference type="NCBI Taxonomy" id="346912"/>
    <lineage>
        <taxon>Bacteria</taxon>
        <taxon>Pseudomonadati</taxon>
        <taxon>Pseudomonadota</taxon>
        <taxon>Alphaproteobacteria</taxon>
        <taxon>Hyphomicrobiales</taxon>
        <taxon>Xanthobacteraceae</taxon>
        <taxon>Labrys</taxon>
    </lineage>
</organism>
<reference evidence="3" key="1">
    <citation type="journal article" date="2019" name="Int. J. Syst. Evol. Microbiol.">
        <title>The Global Catalogue of Microorganisms (GCM) 10K type strain sequencing project: providing services to taxonomists for standard genome sequencing and annotation.</title>
        <authorList>
            <consortium name="The Broad Institute Genomics Platform"/>
            <consortium name="The Broad Institute Genome Sequencing Center for Infectious Disease"/>
            <person name="Wu L."/>
            <person name="Ma J."/>
        </authorList>
    </citation>
    <scope>NUCLEOTIDE SEQUENCE [LARGE SCALE GENOMIC DNA]</scope>
    <source>
        <strain evidence="3">NBRC 101365</strain>
    </source>
</reference>
<dbReference type="InterPro" id="IPR014550">
    <property type="entry name" value="UCP028704_OpgC"/>
</dbReference>
<proteinExistence type="predicted"/>
<evidence type="ECO:0000313" key="3">
    <source>
        <dbReference type="Proteomes" id="UP001156882"/>
    </source>
</evidence>
<evidence type="ECO:0000313" key="2">
    <source>
        <dbReference type="EMBL" id="GLS21102.1"/>
    </source>
</evidence>
<dbReference type="EMBL" id="BSPC01000043">
    <property type="protein sequence ID" value="GLS21102.1"/>
    <property type="molecule type" value="Genomic_DNA"/>
</dbReference>
<sequence length="76" mass="7952">MVVIPKVGQQMLVVFVVGTVTAQVLGIVLDHAGRNDVTIAAANLAGFAILIFVAHGVAWSKSVQGKKVTAKRPVFP</sequence>
<dbReference type="Proteomes" id="UP001156882">
    <property type="component" value="Unassembled WGS sequence"/>
</dbReference>
<accession>A0ABQ6CS50</accession>
<comment type="caution">
    <text evidence="2">The sequence shown here is derived from an EMBL/GenBank/DDBJ whole genome shotgun (WGS) entry which is preliminary data.</text>
</comment>
<name>A0ABQ6CS50_9HYPH</name>
<dbReference type="Pfam" id="PF10129">
    <property type="entry name" value="OpgC_C"/>
    <property type="match status" value="1"/>
</dbReference>
<evidence type="ECO:0000256" key="1">
    <source>
        <dbReference type="SAM" id="Phobius"/>
    </source>
</evidence>
<feature type="transmembrane region" description="Helical" evidence="1">
    <location>
        <begin position="12"/>
        <end position="33"/>
    </location>
</feature>
<keyword evidence="3" id="KW-1185">Reference proteome</keyword>
<keyword evidence="1" id="KW-0812">Transmembrane</keyword>
<gene>
    <name evidence="2" type="ORF">GCM10007874_41190</name>
</gene>
<protein>
    <submittedName>
        <fullName evidence="2">Uncharacterized protein</fullName>
    </submittedName>
</protein>
<keyword evidence="1" id="KW-1133">Transmembrane helix</keyword>
<feature type="transmembrane region" description="Helical" evidence="1">
    <location>
        <begin position="39"/>
        <end position="59"/>
    </location>
</feature>
<keyword evidence="1" id="KW-0472">Membrane</keyword>